<dbReference type="InterPro" id="IPR047057">
    <property type="entry name" value="MerR_fam"/>
</dbReference>
<dbReference type="PANTHER" id="PTHR30204">
    <property type="entry name" value="REDOX-CYCLING DRUG-SENSING TRANSCRIPTIONAL ACTIVATOR SOXR"/>
    <property type="match status" value="1"/>
</dbReference>
<dbReference type="GO" id="GO:0003677">
    <property type="term" value="F:DNA binding"/>
    <property type="evidence" value="ECO:0007669"/>
    <property type="project" value="UniProtKB-KW"/>
</dbReference>
<evidence type="ECO:0000256" key="3">
    <source>
        <dbReference type="ARBA" id="ARBA00023163"/>
    </source>
</evidence>
<dbReference type="InterPro" id="IPR000551">
    <property type="entry name" value="MerR-type_HTH_dom"/>
</dbReference>
<dbReference type="RefSeq" id="WP_074374620.1">
    <property type="nucleotide sequence ID" value="NZ_AP024907.1"/>
</dbReference>
<evidence type="ECO:0000256" key="2">
    <source>
        <dbReference type="ARBA" id="ARBA00023125"/>
    </source>
</evidence>
<dbReference type="AlphaFoldDB" id="A0A1N6M9M8"/>
<keyword evidence="2" id="KW-0238">DNA-binding</keyword>
<keyword evidence="4" id="KW-0175">Coiled coil</keyword>
<evidence type="ECO:0000313" key="7">
    <source>
        <dbReference type="Proteomes" id="UP000184774"/>
    </source>
</evidence>
<keyword evidence="3" id="KW-0804">Transcription</keyword>
<dbReference type="EMBL" id="FSSB01000028">
    <property type="protein sequence ID" value="SIO96162.1"/>
    <property type="molecule type" value="Genomic_DNA"/>
</dbReference>
<dbReference type="Proteomes" id="UP000184774">
    <property type="component" value="Unassembled WGS sequence"/>
</dbReference>
<gene>
    <name evidence="6" type="primary">merR1</name>
    <name evidence="6" type="ORF">VSP9026_03944</name>
</gene>
<dbReference type="PANTHER" id="PTHR30204:SF94">
    <property type="entry name" value="HEAVY METAL-DEPENDENT TRANSCRIPTIONAL REGULATOR HI_0293-RELATED"/>
    <property type="match status" value="1"/>
</dbReference>
<keyword evidence="1" id="KW-0805">Transcription regulation</keyword>
<feature type="domain" description="HTH merR-type" evidence="5">
    <location>
        <begin position="1"/>
        <end position="69"/>
    </location>
</feature>
<dbReference type="PRINTS" id="PR00040">
    <property type="entry name" value="HTHMERR"/>
</dbReference>
<accession>A0A1N6M9M8</accession>
<dbReference type="Pfam" id="PF13411">
    <property type="entry name" value="MerR_1"/>
    <property type="match status" value="1"/>
</dbReference>
<evidence type="ECO:0000256" key="1">
    <source>
        <dbReference type="ARBA" id="ARBA00023015"/>
    </source>
</evidence>
<evidence type="ECO:0000313" key="6">
    <source>
        <dbReference type="EMBL" id="SIO96162.1"/>
    </source>
</evidence>
<protein>
    <submittedName>
        <fullName evidence="6">Mercuric resistance operon regulatory protein</fullName>
    </submittedName>
</protein>
<dbReference type="Gene3D" id="1.10.1660.10">
    <property type="match status" value="1"/>
</dbReference>
<feature type="coiled-coil region" evidence="4">
    <location>
        <begin position="81"/>
        <end position="108"/>
    </location>
</feature>
<dbReference type="OrthoDB" id="9808480at2"/>
<sequence>MLTTEIARTVGVTAETVRYYTRKGLISATKDPSNGYKIYPPSAVDRLRFISHARSIGFSLSQIEEIIEYSQQGNSPCPKVRKMLSDKISETQQKIKEYQMHLAVMEETYSQWVHEPDMTPDGKAICCLIEDWSDKHPSINSQEEKNEG</sequence>
<dbReference type="SMART" id="SM00422">
    <property type="entry name" value="HTH_MERR"/>
    <property type="match status" value="1"/>
</dbReference>
<proteinExistence type="predicted"/>
<evidence type="ECO:0000256" key="4">
    <source>
        <dbReference type="SAM" id="Coils"/>
    </source>
</evidence>
<dbReference type="InterPro" id="IPR009061">
    <property type="entry name" value="DNA-bd_dom_put_sf"/>
</dbReference>
<dbReference type="GO" id="GO:0003700">
    <property type="term" value="F:DNA-binding transcription factor activity"/>
    <property type="evidence" value="ECO:0007669"/>
    <property type="project" value="InterPro"/>
</dbReference>
<dbReference type="SUPFAM" id="SSF46955">
    <property type="entry name" value="Putative DNA-binding domain"/>
    <property type="match status" value="1"/>
</dbReference>
<dbReference type="PROSITE" id="PS50937">
    <property type="entry name" value="HTH_MERR_2"/>
    <property type="match status" value="1"/>
</dbReference>
<reference evidence="6 7" key="1">
    <citation type="submission" date="2016-12" db="EMBL/GenBank/DDBJ databases">
        <authorList>
            <person name="Song W.-J."/>
            <person name="Kurnit D.M."/>
        </authorList>
    </citation>
    <scope>NUCLEOTIDE SEQUENCE [LARGE SCALE GENOMIC DNA]</scope>
    <source>
        <strain evidence="6 7">CECT 9026</strain>
    </source>
</reference>
<name>A0A1N6M9M8_9VIBR</name>
<evidence type="ECO:0000259" key="5">
    <source>
        <dbReference type="PROSITE" id="PS50937"/>
    </source>
</evidence>
<organism evidence="6 7">
    <name type="scientific">Vibrio spartinae</name>
    <dbReference type="NCBI Taxonomy" id="1918945"/>
    <lineage>
        <taxon>Bacteria</taxon>
        <taxon>Pseudomonadati</taxon>
        <taxon>Pseudomonadota</taxon>
        <taxon>Gammaproteobacteria</taxon>
        <taxon>Vibrionales</taxon>
        <taxon>Vibrionaceae</taxon>
        <taxon>Vibrio</taxon>
    </lineage>
</organism>